<dbReference type="PANTHER" id="PTHR33178">
    <property type="match status" value="1"/>
</dbReference>
<dbReference type="Gene3D" id="3.30.70.100">
    <property type="match status" value="2"/>
</dbReference>
<comment type="subunit">
    <text evidence="1">Homodimer.</text>
</comment>
<dbReference type="AlphaFoldDB" id="A0A5B1CE90"/>
<sequence precursor="true">MLKRFSVASPFIAAVIATTLAVSASFSFAEESPSRVLRHAVFFAFNDDSSKEDIAAVVEAFRKLPSQIDTIIDYKDGVATPGAKMADGFTHAFLLTFQDEAGRDDYLPHPAHQAFVEVLKPHKKDVFVVDYWGDPSDTQTGSALMHPVFFQFRDTATDAEVKAVEEDFAGLATKIDTVKHFEWGINNSPEDHDDGFTHCFMVTFDGPEGLAEYLPHPAHQAFVKTLGPVEQIRVIDFVVEDER</sequence>
<dbReference type="SMART" id="SM00886">
    <property type="entry name" value="Dabb"/>
    <property type="match status" value="2"/>
</dbReference>
<accession>A0A5B1CE90</accession>
<dbReference type="PROSITE" id="PS51502">
    <property type="entry name" value="S_R_A_B_BARREL"/>
    <property type="match status" value="2"/>
</dbReference>
<dbReference type="EMBL" id="VRLW01000001">
    <property type="protein sequence ID" value="KAA1257664.1"/>
    <property type="molecule type" value="Genomic_DNA"/>
</dbReference>
<feature type="domain" description="Stress-response A/B barrel" evidence="3">
    <location>
        <begin position="144"/>
        <end position="237"/>
    </location>
</feature>
<keyword evidence="5" id="KW-1185">Reference proteome</keyword>
<reference evidence="4 5" key="1">
    <citation type="submission" date="2019-08" db="EMBL/GenBank/DDBJ databases">
        <title>Deep-cultivation of Planctomycetes and their phenomic and genomic characterization uncovers novel biology.</title>
        <authorList>
            <person name="Wiegand S."/>
            <person name="Jogler M."/>
            <person name="Boedeker C."/>
            <person name="Pinto D."/>
            <person name="Vollmers J."/>
            <person name="Rivas-Marin E."/>
            <person name="Kohn T."/>
            <person name="Peeters S.H."/>
            <person name="Heuer A."/>
            <person name="Rast P."/>
            <person name="Oberbeckmann S."/>
            <person name="Bunk B."/>
            <person name="Jeske O."/>
            <person name="Meyerdierks A."/>
            <person name="Storesund J.E."/>
            <person name="Kallscheuer N."/>
            <person name="Luecker S."/>
            <person name="Lage O.M."/>
            <person name="Pohl T."/>
            <person name="Merkel B.J."/>
            <person name="Hornburger P."/>
            <person name="Mueller R.-W."/>
            <person name="Bruemmer F."/>
            <person name="Labrenz M."/>
            <person name="Spormann A.M."/>
            <person name="Op Den Camp H."/>
            <person name="Overmann J."/>
            <person name="Amann R."/>
            <person name="Jetten M.S.M."/>
            <person name="Mascher T."/>
            <person name="Medema M.H."/>
            <person name="Devos D.P."/>
            <person name="Kaster A.-K."/>
            <person name="Ovreas L."/>
            <person name="Rohde M."/>
            <person name="Galperin M.Y."/>
            <person name="Jogler C."/>
        </authorList>
    </citation>
    <scope>NUCLEOTIDE SEQUENCE [LARGE SCALE GENOMIC DNA]</scope>
    <source>
        <strain evidence="4 5">LF1</strain>
    </source>
</reference>
<dbReference type="SUPFAM" id="SSF54909">
    <property type="entry name" value="Dimeric alpha+beta barrel"/>
    <property type="match status" value="2"/>
</dbReference>
<gene>
    <name evidence="4" type="ORF">LF1_01520</name>
</gene>
<dbReference type="InterPro" id="IPR044662">
    <property type="entry name" value="HS1/DABB1-like"/>
</dbReference>
<dbReference type="RefSeq" id="WP_068264337.1">
    <property type="nucleotide sequence ID" value="NZ_LWSK01000059.1"/>
</dbReference>
<keyword evidence="2" id="KW-0732">Signal</keyword>
<feature type="domain" description="Stress-response A/B barrel" evidence="3">
    <location>
        <begin position="37"/>
        <end position="131"/>
    </location>
</feature>
<dbReference type="Pfam" id="PF07876">
    <property type="entry name" value="Dabb"/>
    <property type="match status" value="2"/>
</dbReference>
<evidence type="ECO:0000313" key="4">
    <source>
        <dbReference type="EMBL" id="KAA1257664.1"/>
    </source>
</evidence>
<evidence type="ECO:0000256" key="1">
    <source>
        <dbReference type="ARBA" id="ARBA00011738"/>
    </source>
</evidence>
<evidence type="ECO:0000259" key="3">
    <source>
        <dbReference type="PROSITE" id="PS51502"/>
    </source>
</evidence>
<comment type="caution">
    <text evidence="4">The sequence shown here is derived from an EMBL/GenBank/DDBJ whole genome shotgun (WGS) entry which is preliminary data.</text>
</comment>
<proteinExistence type="predicted"/>
<feature type="chain" id="PRO_5023112799" evidence="2">
    <location>
        <begin position="30"/>
        <end position="243"/>
    </location>
</feature>
<evidence type="ECO:0000313" key="5">
    <source>
        <dbReference type="Proteomes" id="UP000322699"/>
    </source>
</evidence>
<name>A0A5B1CE90_9BACT</name>
<feature type="signal peptide" evidence="2">
    <location>
        <begin position="1"/>
        <end position="29"/>
    </location>
</feature>
<dbReference type="InterPro" id="IPR011008">
    <property type="entry name" value="Dimeric_a/b-barrel"/>
</dbReference>
<evidence type="ECO:0000256" key="2">
    <source>
        <dbReference type="SAM" id="SignalP"/>
    </source>
</evidence>
<dbReference type="PANTHER" id="PTHR33178:SF10">
    <property type="entry name" value="STRESS-RESPONSE A_B BARREL DOMAIN-CONTAINING PROTEIN"/>
    <property type="match status" value="1"/>
</dbReference>
<organism evidence="4 5">
    <name type="scientific">Rubripirellula obstinata</name>
    <dbReference type="NCBI Taxonomy" id="406547"/>
    <lineage>
        <taxon>Bacteria</taxon>
        <taxon>Pseudomonadati</taxon>
        <taxon>Planctomycetota</taxon>
        <taxon>Planctomycetia</taxon>
        <taxon>Pirellulales</taxon>
        <taxon>Pirellulaceae</taxon>
        <taxon>Rubripirellula</taxon>
    </lineage>
</organism>
<dbReference type="Proteomes" id="UP000322699">
    <property type="component" value="Unassembled WGS sequence"/>
</dbReference>
<dbReference type="InterPro" id="IPR013097">
    <property type="entry name" value="Dabb"/>
</dbReference>
<protein>
    <submittedName>
        <fullName evidence="4">Stress responsive A/B Barrel Domain protein</fullName>
    </submittedName>
</protein>